<organism evidence="1 2">
    <name type="scientific">Coemansia spiralis</name>
    <dbReference type="NCBI Taxonomy" id="417178"/>
    <lineage>
        <taxon>Eukaryota</taxon>
        <taxon>Fungi</taxon>
        <taxon>Fungi incertae sedis</taxon>
        <taxon>Zoopagomycota</taxon>
        <taxon>Kickxellomycotina</taxon>
        <taxon>Kickxellomycetes</taxon>
        <taxon>Kickxellales</taxon>
        <taxon>Kickxellaceae</taxon>
        <taxon>Coemansia</taxon>
    </lineage>
</organism>
<proteinExistence type="predicted"/>
<dbReference type="AlphaFoldDB" id="A0A9W8KWK2"/>
<name>A0A9W8KWK2_9FUNG</name>
<dbReference type="Proteomes" id="UP001151518">
    <property type="component" value="Unassembled WGS sequence"/>
</dbReference>
<dbReference type="SUPFAM" id="SSF52540">
    <property type="entry name" value="P-loop containing nucleoside triphosphate hydrolases"/>
    <property type="match status" value="1"/>
</dbReference>
<dbReference type="InterPro" id="IPR027417">
    <property type="entry name" value="P-loop_NTPase"/>
</dbReference>
<dbReference type="EMBL" id="JANBTW010000092">
    <property type="protein sequence ID" value="KAJ2671922.1"/>
    <property type="molecule type" value="Genomic_DNA"/>
</dbReference>
<accession>A0A9W8KWK2</accession>
<protein>
    <submittedName>
        <fullName evidence="1">Uncharacterized protein</fullName>
    </submittedName>
</protein>
<gene>
    <name evidence="1" type="ORF">GGI25_005311</name>
</gene>
<evidence type="ECO:0000313" key="2">
    <source>
        <dbReference type="Proteomes" id="UP001151518"/>
    </source>
</evidence>
<comment type="caution">
    <text evidence="1">The sequence shown here is derived from an EMBL/GenBank/DDBJ whole genome shotgun (WGS) entry which is preliminary data.</text>
</comment>
<dbReference type="OrthoDB" id="8954335at2759"/>
<evidence type="ECO:0000313" key="1">
    <source>
        <dbReference type="EMBL" id="KAJ2671922.1"/>
    </source>
</evidence>
<dbReference type="Gene3D" id="3.40.50.300">
    <property type="entry name" value="P-loop containing nucleotide triphosphate hydrolases"/>
    <property type="match status" value="1"/>
</dbReference>
<reference evidence="1" key="1">
    <citation type="submission" date="2022-07" db="EMBL/GenBank/DDBJ databases">
        <title>Phylogenomic reconstructions and comparative analyses of Kickxellomycotina fungi.</title>
        <authorList>
            <person name="Reynolds N.K."/>
            <person name="Stajich J.E."/>
            <person name="Barry K."/>
            <person name="Grigoriev I.V."/>
            <person name="Crous P."/>
            <person name="Smith M.E."/>
        </authorList>
    </citation>
    <scope>NUCLEOTIDE SEQUENCE</scope>
    <source>
        <strain evidence="1">NRRL 3115</strain>
    </source>
</reference>
<sequence length="204" mass="22682">MNNESIRIGVLGDIGVGKSELVHQICHQNARAPSTISSLVGPAVDVLDFVRSDGKENIWVEFTIIPSETRHQKSRQMLYDFNLDALFLVCNCSVPKTLLRATEWIEEAAATENLLDVPVALILGGPRNIDWKSSATLTKLVEPLARRCNAKILDMSGYIASFALEPRQRLVLGDFYEQVYSHKKSKAGTKRMSSLLASSSKHRK</sequence>